<keyword evidence="1 8" id="KW-0963">Cytoplasm</keyword>
<comment type="similarity">
    <text evidence="8">Belongs to the eukaryotic/archaeal RNase P protein component 4 family.</text>
</comment>
<comment type="cofactor">
    <cofactor evidence="8">
        <name>Zn(2+)</name>
        <dbReference type="ChEBI" id="CHEBI:29105"/>
    </cofactor>
    <text evidence="8">Binds 1 zinc ion per subunit.</text>
</comment>
<evidence type="ECO:0000256" key="8">
    <source>
        <dbReference type="HAMAP-Rule" id="MF_00757"/>
    </source>
</evidence>
<evidence type="ECO:0000313" key="10">
    <source>
        <dbReference type="EMBL" id="AWR98911.1"/>
    </source>
</evidence>
<dbReference type="GO" id="GO:0001682">
    <property type="term" value="P:tRNA 5'-leader removal"/>
    <property type="evidence" value="ECO:0007669"/>
    <property type="project" value="UniProtKB-UniRule"/>
</dbReference>
<feature type="compositionally biased region" description="Basic residues" evidence="9">
    <location>
        <begin position="103"/>
        <end position="112"/>
    </location>
</feature>
<dbReference type="AlphaFoldDB" id="A0A2U9IS87"/>
<proteinExistence type="inferred from homology"/>
<feature type="compositionally biased region" description="Basic and acidic residues" evidence="9">
    <location>
        <begin position="113"/>
        <end position="123"/>
    </location>
</feature>
<evidence type="ECO:0000256" key="7">
    <source>
        <dbReference type="ARBA" id="ARBA00022833"/>
    </source>
</evidence>
<comment type="subunit">
    <text evidence="8">Consists of a catalytic RNA component and at least 4-5 protein subunits.</text>
</comment>
<dbReference type="GO" id="GO:0005737">
    <property type="term" value="C:cytoplasm"/>
    <property type="evidence" value="ECO:0007669"/>
    <property type="project" value="UniProtKB-SubCell"/>
</dbReference>
<dbReference type="KEGG" id="mhk:DFR87_03490"/>
<dbReference type="Pfam" id="PF04032">
    <property type="entry name" value="Rpr2"/>
    <property type="match status" value="1"/>
</dbReference>
<keyword evidence="11" id="KW-1185">Reference proteome</keyword>
<dbReference type="Proteomes" id="UP000247586">
    <property type="component" value="Chromosome"/>
</dbReference>
<evidence type="ECO:0000256" key="5">
    <source>
        <dbReference type="ARBA" id="ARBA00022759"/>
    </source>
</evidence>
<evidence type="ECO:0000256" key="4">
    <source>
        <dbReference type="ARBA" id="ARBA00022723"/>
    </source>
</evidence>
<dbReference type="GO" id="GO:0004526">
    <property type="term" value="F:ribonuclease P activity"/>
    <property type="evidence" value="ECO:0007669"/>
    <property type="project" value="UniProtKB-UniRule"/>
</dbReference>
<keyword evidence="4 8" id="KW-0479">Metal-binding</keyword>
<dbReference type="GO" id="GO:0008270">
    <property type="term" value="F:zinc ion binding"/>
    <property type="evidence" value="ECO:0007669"/>
    <property type="project" value="UniProtKB-UniRule"/>
</dbReference>
<feature type="binding site" evidence="8">
    <location>
        <position position="88"/>
    </location>
    <ligand>
        <name>Zn(2+)</name>
        <dbReference type="ChEBI" id="CHEBI:29105"/>
    </ligand>
</feature>
<keyword evidence="2 8" id="KW-0819">tRNA processing</keyword>
<evidence type="ECO:0000256" key="6">
    <source>
        <dbReference type="ARBA" id="ARBA00022801"/>
    </source>
</evidence>
<dbReference type="EMBL" id="CP029287">
    <property type="protein sequence ID" value="AWR98911.1"/>
    <property type="molecule type" value="Genomic_DNA"/>
</dbReference>
<dbReference type="EC" id="3.1.26.5" evidence="8"/>
<dbReference type="PANTHER" id="PTHR14742">
    <property type="entry name" value="RIBONUCLEASE P SUBUNIT P21"/>
    <property type="match status" value="1"/>
</dbReference>
<dbReference type="Gene3D" id="6.20.50.20">
    <property type="match status" value="1"/>
</dbReference>
<comment type="subcellular location">
    <subcellularLocation>
        <location evidence="8">Cytoplasm</location>
    </subcellularLocation>
</comment>
<feature type="binding site" evidence="8">
    <location>
        <position position="62"/>
    </location>
    <ligand>
        <name>Zn(2+)</name>
        <dbReference type="ChEBI" id="CHEBI:29105"/>
    </ligand>
</feature>
<evidence type="ECO:0000256" key="1">
    <source>
        <dbReference type="ARBA" id="ARBA00022490"/>
    </source>
</evidence>
<gene>
    <name evidence="8" type="primary">rnp4</name>
    <name evidence="10" type="ORF">DFR87_03490</name>
</gene>
<feature type="binding site" evidence="8">
    <location>
        <position position="85"/>
    </location>
    <ligand>
        <name>Zn(2+)</name>
        <dbReference type="ChEBI" id="CHEBI:29105"/>
    </ligand>
</feature>
<dbReference type="OrthoDB" id="10058at2157"/>
<feature type="binding site" evidence="8">
    <location>
        <position position="59"/>
    </location>
    <ligand>
        <name>Zn(2+)</name>
        <dbReference type="ChEBI" id="CHEBI:29105"/>
    </ligand>
</feature>
<evidence type="ECO:0000256" key="3">
    <source>
        <dbReference type="ARBA" id="ARBA00022722"/>
    </source>
</evidence>
<organism evidence="10 11">
    <name type="scientific">Metallosphaera hakonensis JCM 8857 = DSM 7519</name>
    <dbReference type="NCBI Taxonomy" id="1293036"/>
    <lineage>
        <taxon>Archaea</taxon>
        <taxon>Thermoproteota</taxon>
        <taxon>Thermoprotei</taxon>
        <taxon>Sulfolobales</taxon>
        <taxon>Sulfolobaceae</taxon>
        <taxon>Metallosphaera</taxon>
    </lineage>
</organism>
<dbReference type="Gene3D" id="1.20.5.420">
    <property type="entry name" value="Immunoglobulin FC, subunit C"/>
    <property type="match status" value="1"/>
</dbReference>
<dbReference type="InterPro" id="IPR007175">
    <property type="entry name" value="Rpr2/Snm1/Rpp21"/>
</dbReference>
<reference evidence="10" key="1">
    <citation type="submission" date="2018-05" db="EMBL/GenBank/DDBJ databases">
        <title>Complete Genome Sequences of Extremely Thermoacidophilic, Metal-Mobilizing Type-Strain Members of the Archaeal Family Sulfolobaceae: Acidianus brierleyi DSM-1651T, Acidianus sulfidivorans DSM-18786T, Metallosphaera hakonensis DSM-7519T, and Metallosphaera prunae DSM-10039T.</title>
        <authorList>
            <person name="Counts J.A."/>
            <person name="Kelly R.M."/>
        </authorList>
    </citation>
    <scope>NUCLEOTIDE SEQUENCE [LARGE SCALE GENOMIC DNA]</scope>
    <source>
        <strain evidence="10">HO1-1</strain>
    </source>
</reference>
<dbReference type="InterPro" id="IPR016432">
    <property type="entry name" value="RNP4"/>
</dbReference>
<dbReference type="HAMAP" id="MF_00757">
    <property type="entry name" value="RNase_P_4"/>
    <property type="match status" value="1"/>
</dbReference>
<dbReference type="GO" id="GO:0030677">
    <property type="term" value="C:ribonuclease P complex"/>
    <property type="evidence" value="ECO:0007669"/>
    <property type="project" value="UniProtKB-UniRule"/>
</dbReference>
<comment type="catalytic activity">
    <reaction evidence="8">
        <text>Endonucleolytic cleavage of RNA, removing 5'-extranucleotides from tRNA precursor.</text>
        <dbReference type="EC" id="3.1.26.5"/>
    </reaction>
</comment>
<dbReference type="PANTHER" id="PTHR14742:SF0">
    <property type="entry name" value="RIBONUCLEASE P PROTEIN SUBUNIT P21"/>
    <property type="match status" value="1"/>
</dbReference>
<keyword evidence="7 8" id="KW-0862">Zinc</keyword>
<keyword evidence="6 8" id="KW-0378">Hydrolase</keyword>
<evidence type="ECO:0000313" key="11">
    <source>
        <dbReference type="Proteomes" id="UP000247586"/>
    </source>
</evidence>
<name>A0A2U9IS87_9CREN</name>
<evidence type="ECO:0000256" key="9">
    <source>
        <dbReference type="SAM" id="MobiDB-lite"/>
    </source>
</evidence>
<evidence type="ECO:0000256" key="2">
    <source>
        <dbReference type="ARBA" id="ARBA00022694"/>
    </source>
</evidence>
<protein>
    <recommendedName>
        <fullName evidence="8">Ribonuclease P protein component 4</fullName>
        <shortName evidence="8">RNase P component 4</shortName>
        <ecNumber evidence="8">3.1.26.5</ecNumber>
    </recommendedName>
    <alternativeName>
        <fullName evidence="8">Rpp21</fullName>
    </alternativeName>
</protein>
<accession>A0A2U9IS87</accession>
<feature type="region of interest" description="Disordered" evidence="9">
    <location>
        <begin position="99"/>
        <end position="123"/>
    </location>
</feature>
<comment type="function">
    <text evidence="8">Part of ribonuclease P, a protein complex that generates mature tRNA molecules by cleaving their 5'-ends.</text>
</comment>
<sequence length="123" mass="14530">MDSLKRGAILERAMKLIEMAMELAKRGDMDLSREYVNLALQYASKARVKIPLRYKRTFCRKCHTPLIPGITERRRIRSKILIRVCLTCGWIRRYDTRNPTRLKGSKIGRSRHKDREDGINRRS</sequence>
<keyword evidence="5 8" id="KW-0255">Endonuclease</keyword>
<keyword evidence="3 8" id="KW-0540">Nuclease</keyword>